<dbReference type="PANTHER" id="PTHR12905">
    <property type="entry name" value="METALLOPHOSPHOESTERASE"/>
    <property type="match status" value="1"/>
</dbReference>
<gene>
    <name evidence="4" type="ORF">SCUCBS95973_001020</name>
</gene>
<dbReference type="Gene3D" id="3.60.21.10">
    <property type="match status" value="1"/>
</dbReference>
<feature type="region of interest" description="Disordered" evidence="1">
    <location>
        <begin position="1"/>
        <end position="21"/>
    </location>
</feature>
<dbReference type="Proteomes" id="UP001642405">
    <property type="component" value="Unassembled WGS sequence"/>
</dbReference>
<dbReference type="Pfam" id="PF00149">
    <property type="entry name" value="Metallophos"/>
    <property type="match status" value="1"/>
</dbReference>
<sequence>MDGQEPLQHTQQKPTPQKPLTTIKLRGQAKKRWAERLLQIHQHGQRPAGSAFQILRPPTPTAAVNAAPIKPHPVRIVCVADTHNRQPVLPAGDILIHAGDLTDQGSFAEVQAGLSWLAAQPHKHKILVAGNHDVLLDDAFLAQHPERRYGQTQTREDLAWGDVTYLQDRQIAVEMGGRSLVIYGAPWTPAYGVSAFQYRPDDAQTHWTERLDAFSAAKPPDILITHGPPKLHRDQRDWYRAGCAHLAEQVARLRPQLCVFGHIHAGYGREDTVVDAVRWQHDMVAIGWAGWAGVAWMCLLVVWRRMAALPLRVFGGGRQEKWTTFVNAAVVGGPDNEIRNTPIVVELYLTNLAS</sequence>
<comment type="caution">
    <text evidence="4">The sequence shown here is derived from an EMBL/GenBank/DDBJ whole genome shotgun (WGS) entry which is preliminary data.</text>
</comment>
<keyword evidence="2" id="KW-1133">Transmembrane helix</keyword>
<dbReference type="CDD" id="cd07379">
    <property type="entry name" value="MPP_239FB"/>
    <property type="match status" value="1"/>
</dbReference>
<keyword evidence="2" id="KW-0472">Membrane</keyword>
<evidence type="ECO:0000313" key="5">
    <source>
        <dbReference type="Proteomes" id="UP001642405"/>
    </source>
</evidence>
<dbReference type="InterPro" id="IPR029052">
    <property type="entry name" value="Metallo-depent_PP-like"/>
</dbReference>
<evidence type="ECO:0000256" key="1">
    <source>
        <dbReference type="SAM" id="MobiDB-lite"/>
    </source>
</evidence>
<feature type="domain" description="Calcineurin-like phosphoesterase" evidence="3">
    <location>
        <begin position="76"/>
        <end position="265"/>
    </location>
</feature>
<reference evidence="4 5" key="1">
    <citation type="submission" date="2024-01" db="EMBL/GenBank/DDBJ databases">
        <authorList>
            <person name="Allen C."/>
            <person name="Tagirdzhanova G."/>
        </authorList>
    </citation>
    <scope>NUCLEOTIDE SEQUENCE [LARGE SCALE GENOMIC DNA]</scope>
</reference>
<dbReference type="InterPro" id="IPR051693">
    <property type="entry name" value="UPF0046_metallophosphoest"/>
</dbReference>
<name>A0ABP0AV47_9PEZI</name>
<accession>A0ABP0AV47</accession>
<dbReference type="InterPro" id="IPR004843">
    <property type="entry name" value="Calcineurin-like_PHP"/>
</dbReference>
<feature type="transmembrane region" description="Helical" evidence="2">
    <location>
        <begin position="283"/>
        <end position="303"/>
    </location>
</feature>
<keyword evidence="5" id="KW-1185">Reference proteome</keyword>
<dbReference type="EMBL" id="CAWUHB010000003">
    <property type="protein sequence ID" value="CAK7211112.1"/>
    <property type="molecule type" value="Genomic_DNA"/>
</dbReference>
<evidence type="ECO:0000256" key="2">
    <source>
        <dbReference type="SAM" id="Phobius"/>
    </source>
</evidence>
<evidence type="ECO:0000259" key="3">
    <source>
        <dbReference type="Pfam" id="PF00149"/>
    </source>
</evidence>
<evidence type="ECO:0000313" key="4">
    <source>
        <dbReference type="EMBL" id="CAK7211112.1"/>
    </source>
</evidence>
<dbReference type="PANTHER" id="PTHR12905:SF0">
    <property type="entry name" value="CALCINEURIN-LIKE PHOSPHOESTERASE DOMAIN-CONTAINING PROTEIN"/>
    <property type="match status" value="1"/>
</dbReference>
<dbReference type="SUPFAM" id="SSF56300">
    <property type="entry name" value="Metallo-dependent phosphatases"/>
    <property type="match status" value="1"/>
</dbReference>
<proteinExistence type="predicted"/>
<protein>
    <recommendedName>
        <fullName evidence="3">Calcineurin-like phosphoesterase domain-containing protein</fullName>
    </recommendedName>
</protein>
<keyword evidence="2" id="KW-0812">Transmembrane</keyword>
<organism evidence="4 5">
    <name type="scientific">Sporothrix curviconia</name>
    <dbReference type="NCBI Taxonomy" id="1260050"/>
    <lineage>
        <taxon>Eukaryota</taxon>
        <taxon>Fungi</taxon>
        <taxon>Dikarya</taxon>
        <taxon>Ascomycota</taxon>
        <taxon>Pezizomycotina</taxon>
        <taxon>Sordariomycetes</taxon>
        <taxon>Sordariomycetidae</taxon>
        <taxon>Ophiostomatales</taxon>
        <taxon>Ophiostomataceae</taxon>
        <taxon>Sporothrix</taxon>
    </lineage>
</organism>